<sequence length="91" mass="10141">MLKNFFQNLIIKTAHAEVTLDDPLKGQTFEKLLAKFISEFIKFGSIIVVIMIIIGAFQMLFAQGKPEDFKKGIKTITYAIIGFAIILMASG</sequence>
<evidence type="ECO:0000256" key="1">
    <source>
        <dbReference type="SAM" id="Phobius"/>
    </source>
</evidence>
<organism evidence="2 3">
    <name type="scientific">Candidatus Harrisonbacteria bacterium CG10_big_fil_rev_8_21_14_0_10_44_23</name>
    <dbReference type="NCBI Taxonomy" id="1974585"/>
    <lineage>
        <taxon>Bacteria</taxon>
        <taxon>Candidatus Harrisoniibacteriota</taxon>
    </lineage>
</organism>
<keyword evidence="1" id="KW-0472">Membrane</keyword>
<evidence type="ECO:0000313" key="2">
    <source>
        <dbReference type="EMBL" id="PIR88401.1"/>
    </source>
</evidence>
<gene>
    <name evidence="2" type="ORF">COU09_02395</name>
</gene>
<comment type="caution">
    <text evidence="2">The sequence shown here is derived from an EMBL/GenBank/DDBJ whole genome shotgun (WGS) entry which is preliminary data.</text>
</comment>
<dbReference type="Proteomes" id="UP000229615">
    <property type="component" value="Unassembled WGS sequence"/>
</dbReference>
<accession>A0A2H0UPT7</accession>
<keyword evidence="1" id="KW-1133">Transmembrane helix</keyword>
<feature type="non-terminal residue" evidence="2">
    <location>
        <position position="91"/>
    </location>
</feature>
<reference evidence="3" key="1">
    <citation type="submission" date="2017-09" db="EMBL/GenBank/DDBJ databases">
        <title>Depth-based differentiation of microbial function through sediment-hosted aquifers and enrichment of novel symbionts in the deep terrestrial subsurface.</title>
        <authorList>
            <person name="Probst A.J."/>
            <person name="Ladd B."/>
            <person name="Jarett J.K."/>
            <person name="Geller-Mcgrath D.E."/>
            <person name="Sieber C.M.K."/>
            <person name="Emerson J.B."/>
            <person name="Anantharaman K."/>
            <person name="Thomas B.C."/>
            <person name="Malmstrom R."/>
            <person name="Stieglmeier M."/>
            <person name="Klingl A."/>
            <person name="Woyke T."/>
            <person name="Ryan C.M."/>
            <person name="Banfield J.F."/>
        </authorList>
    </citation>
    <scope>NUCLEOTIDE SEQUENCE [LARGE SCALE GENOMIC DNA]</scope>
</reference>
<dbReference type="AlphaFoldDB" id="A0A2H0UPT7"/>
<keyword evidence="1" id="KW-0812">Transmembrane</keyword>
<evidence type="ECO:0000313" key="3">
    <source>
        <dbReference type="Proteomes" id="UP000229615"/>
    </source>
</evidence>
<dbReference type="EMBL" id="PFBB01000025">
    <property type="protein sequence ID" value="PIR88401.1"/>
    <property type="molecule type" value="Genomic_DNA"/>
</dbReference>
<dbReference type="InterPro" id="IPR043993">
    <property type="entry name" value="T4SS_pilin"/>
</dbReference>
<name>A0A2H0UPT7_9BACT</name>
<dbReference type="Pfam" id="PF18895">
    <property type="entry name" value="T4SS_pilin"/>
    <property type="match status" value="1"/>
</dbReference>
<protein>
    <submittedName>
        <fullName evidence="2">Uncharacterized protein</fullName>
    </submittedName>
</protein>
<feature type="transmembrane region" description="Helical" evidence="1">
    <location>
        <begin position="40"/>
        <end position="61"/>
    </location>
</feature>
<feature type="transmembrane region" description="Helical" evidence="1">
    <location>
        <begin position="73"/>
        <end position="90"/>
    </location>
</feature>
<proteinExistence type="predicted"/>